<evidence type="ECO:0000256" key="3">
    <source>
        <dbReference type="ARBA" id="ARBA00022679"/>
    </source>
</evidence>
<dbReference type="Pfam" id="PF00550">
    <property type="entry name" value="PP-binding"/>
    <property type="match status" value="2"/>
</dbReference>
<dbReference type="InterPro" id="IPR020806">
    <property type="entry name" value="PKS_PP-bd"/>
</dbReference>
<comment type="caution">
    <text evidence="8">The sequence shown here is derived from an EMBL/GenBank/DDBJ whole genome shotgun (WGS) entry which is preliminary data.</text>
</comment>
<dbReference type="Pfam" id="PF16197">
    <property type="entry name" value="KAsynt_C_assoc"/>
    <property type="match status" value="1"/>
</dbReference>
<dbReference type="InterPro" id="IPR036736">
    <property type="entry name" value="ACP-like_sf"/>
</dbReference>
<dbReference type="Gene3D" id="3.30.300.30">
    <property type="match status" value="1"/>
</dbReference>
<dbReference type="PROSITE" id="PS00455">
    <property type="entry name" value="AMP_BINDING"/>
    <property type="match status" value="1"/>
</dbReference>
<dbReference type="SUPFAM" id="SSF53383">
    <property type="entry name" value="PLP-dependent transferases"/>
    <property type="match status" value="1"/>
</dbReference>
<evidence type="ECO:0000256" key="4">
    <source>
        <dbReference type="ARBA" id="ARBA00022898"/>
    </source>
</evidence>
<dbReference type="InterPro" id="IPR000873">
    <property type="entry name" value="AMP-dep_synth/lig_dom"/>
</dbReference>
<dbReference type="NCBIfam" id="TIGR01733">
    <property type="entry name" value="AA-adenyl-dom"/>
    <property type="match status" value="1"/>
</dbReference>
<dbReference type="PROSITE" id="PS50075">
    <property type="entry name" value="CARRIER"/>
    <property type="match status" value="2"/>
</dbReference>
<feature type="region of interest" description="Disordered" evidence="5">
    <location>
        <begin position="1691"/>
        <end position="1711"/>
    </location>
</feature>
<sequence length="2251" mass="244903">MPYLFSLMDILTQNKYNNIAPDDVFIHHLFEEQARQHPDVIAVQYGDDKITYAEFNAKADELAKAVMATAPASLVVGVSSTRSIATMISLFAILKAGKAYLPLDPAFPTDRLQDIVADCGMDTILAPDKDRAVFGGIIKNIIATDEPVSADKPATEVAKTRVAYIIYTSGSTGKPKGVCVAHHGPVNLIKWNQSITPYLGIGHRTLQFSPLIFDASVMEIFCTLCTGGTLVLVQDEVRIDPLKLLKYIDEQQVERIIITFVALQYLTETADAEQFFPASLKDIISAGEQLKVTPQILRFFKALPGCIFYNMYGPTEASVCSTALKMEGPPDEWPLLPNIGKPIDEVGIHMLDENLKEVPPGEQGELCISGISLAEGYQNRPDLTADKFVNWTDDKGHTIKVYRSGDLGFYLPNGNIEYMGRKDTQVKIRGNRVEIGEIEVLLNQLDGIQQSVVVAREDVPGQKRLVAYVIASGDKKDTSYLRDSIEQKLPEYMIPSAFVWVDGFKETTSGKIDRNALPAPDTQRPELSVLYKAPATKAEKHVAALWSELLQLDKVGAYDNFFELGGNSILALKTVAALKKLHNYTLPITKLYQYPTVNGIAGFIDGNKVVAKIAAKPKKDKQNTDIAIIGMAARFPGANTIAGLWQVLTEGRETISFFTDEEIDKSVPYSVKTASNYVKARGIVEGAEGFDAAFFGVNPKVAELMDPQHRVFLELAWEALETSGHLPGKYDSPVGVFAGVGNNTYYTNNVISNTEKIENVGRFLTATVNEKDYIATRTAYELNLTGPAVSVHSACSTSLLAIAQAADSIRNGQCSVALAGGASISSPIKSGHLYQQGTMLSADGHCRSFDAEADGTVFSDGAGVVVLKSLEEAERDGDTIYALLKGVGLNNDGGGKGSFTAPSAAGQAGAIAMAIADAGINPVTISYVEGHGTATNLGDPIEIEGLNLAFGKQDKNQYCALGSIKSNMGHLVAAAGVAGFIKTTLALYHKQIPATLHFKKANPNIDFEDSPFFVNTQLTDWQTEGKRRAGVSSFGVGGTNVHTVLEEYIRAEEPLVESRPLSLIGWSAKTGTSASKWADRLYYYLQDNPDVDVADIAYTLQTTRAGFKERNFILAAHRDDLMEKLTKFKRDPSNSKILKEKAAEVVFMFPGQGAQYLNMGHEIYKQEPVFKAAVNECVNLLKGTGHEHLLDIIYTGASAEATEKLKNTYYTQPAIFITSYAMAKLWMSWGIAPSVFTGHSIGEFVAAHFAGVFSLPDALKLITERARLVSQVAEGDMLSVRTNAGELEKILPGNLSIAVINSNKLSVVAGEKDAVAAFAKTLEEMGIPGRLLQTSHAFHSAMMDGIVEPFEQVVKTVQLNAPVKPIVSTATGKWLSAAEATDPAYWASHLRKTVRFASAIDTLAEEGGRLYLEVGPGRTLATLTAQQTAESPVPAVAGIELANDQPEYQSVIKAIGQLWLNGVEPNWKAFYGDGRKRLNLPAYAFDHKKYWVEPVAYNTTATVNYQPEEIVPDEPQTNTAETITQNNVMRKDLLADKLQEIFEDASGIEIDNASADVSFPEIGFDSLLLTQIATNLKKTFNVPVTFRKLFEEYNSINLLADFLDKSLPAGVFEPVAAAPQPKAVQQPVYSNGAMPPPVQMPVYSNAAVQIPGMPFVPAGGNDMALSMISQQLQLLASQISHLQGGAPVQQIQQPYSNGVPPSQLKGEPVAPPALDQEPDISPEEMVEIKKPFGATARIERVVQGLDARQMDFLADLTRKYNEKTKKSKEQTQQHRPYMADPRVVSGFRPLTKEVVYPIVINRSKGSRLWDVDGNEYIDALNGFGSNMLGYQPDVLKEAILAQIELGYEIGPQHELAGEVCKMMCDFTQHDRAALCNTGSEAVLGAMRVARTVTGRPLIVAFSGAYHGIMDEVIVRGTKKLKTVPAASGILSDNVQNMLILDYGTDEALRIIKERADEIAAVLVEPVQSRRPEFQPIEFLKKLRVVTEDAKVCLVFDEVISGFRFHPGGTQALFGVKADLGTYGKVIGGGMPVGAICGKAEYMDALDGGFWAYGDESVPEVGVTYFAGTFVRHPLALAACKASLQYMKDRGPALQEKLTGLATRLKNGMDATCKKENLPLTLVGYASLWRLKFLEDIPYSELLFTLMRLRGIHVLDGFPCFMTDAHTEADVDTMIAAFNDSIADMIAAGFFKAQTGTPVVSLVNPVTPSVTTAADAPVEGAKLGRDKDGNPAWFVRDENNPGKYIQMDINGK</sequence>
<dbReference type="InterPro" id="IPR020841">
    <property type="entry name" value="PKS_Beta-ketoAc_synthase_dom"/>
</dbReference>
<keyword evidence="2" id="KW-0597">Phosphoprotein</keyword>
<dbReference type="InterPro" id="IPR014030">
    <property type="entry name" value="Ketoacyl_synth_N"/>
</dbReference>
<dbReference type="InterPro" id="IPR014043">
    <property type="entry name" value="Acyl_transferase_dom"/>
</dbReference>
<dbReference type="Gene3D" id="3.40.640.10">
    <property type="entry name" value="Type I PLP-dependent aspartate aminotransferase-like (Major domain)"/>
    <property type="match status" value="1"/>
</dbReference>
<dbReference type="SMART" id="SM00825">
    <property type="entry name" value="PKS_KS"/>
    <property type="match status" value="1"/>
</dbReference>
<dbReference type="Pfam" id="PF00202">
    <property type="entry name" value="Aminotran_3"/>
    <property type="match status" value="1"/>
</dbReference>
<dbReference type="InterPro" id="IPR006162">
    <property type="entry name" value="Ppantetheine_attach_site"/>
</dbReference>
<dbReference type="InterPro" id="IPR025110">
    <property type="entry name" value="AMP-bd_C"/>
</dbReference>
<dbReference type="RefSeq" id="WP_229704620.1">
    <property type="nucleotide sequence ID" value="NZ_BMCZ01000002.1"/>
</dbReference>
<evidence type="ECO:0000313" key="9">
    <source>
        <dbReference type="Proteomes" id="UP000583101"/>
    </source>
</evidence>
<dbReference type="Pfam" id="PF00109">
    <property type="entry name" value="ketoacyl-synt"/>
    <property type="match status" value="1"/>
</dbReference>
<dbReference type="InterPro" id="IPR005814">
    <property type="entry name" value="Aminotrans_3"/>
</dbReference>
<keyword evidence="3" id="KW-0808">Transferase</keyword>
<dbReference type="SMART" id="SM00827">
    <property type="entry name" value="PKS_AT"/>
    <property type="match status" value="1"/>
</dbReference>
<evidence type="ECO:0000256" key="1">
    <source>
        <dbReference type="ARBA" id="ARBA00022450"/>
    </source>
</evidence>
<dbReference type="InterPro" id="IPR001227">
    <property type="entry name" value="Ac_transferase_dom_sf"/>
</dbReference>
<feature type="domain" description="Ketosynthase family 3 (KS3)" evidence="7">
    <location>
        <begin position="623"/>
        <end position="1047"/>
    </location>
</feature>
<evidence type="ECO:0000313" key="8">
    <source>
        <dbReference type="EMBL" id="MBB3969452.1"/>
    </source>
</evidence>
<dbReference type="InterPro" id="IPR018201">
    <property type="entry name" value="Ketoacyl_synth_AS"/>
</dbReference>
<dbReference type="Gene3D" id="3.40.366.10">
    <property type="entry name" value="Malonyl-Coenzyme A Acyl Carrier Protein, domain 2"/>
    <property type="match status" value="1"/>
</dbReference>
<dbReference type="Pfam" id="PF00501">
    <property type="entry name" value="AMP-binding"/>
    <property type="match status" value="1"/>
</dbReference>
<evidence type="ECO:0000256" key="5">
    <source>
        <dbReference type="SAM" id="MobiDB-lite"/>
    </source>
</evidence>
<keyword evidence="4" id="KW-0663">Pyridoxal phosphate</keyword>
<evidence type="ECO:0000256" key="2">
    <source>
        <dbReference type="ARBA" id="ARBA00022553"/>
    </source>
</evidence>
<dbReference type="InterPro" id="IPR020845">
    <property type="entry name" value="AMP-binding_CS"/>
</dbReference>
<accession>A0ABR6I8S9</accession>
<dbReference type="SUPFAM" id="SSF53901">
    <property type="entry name" value="Thiolase-like"/>
    <property type="match status" value="1"/>
</dbReference>
<dbReference type="PROSITE" id="PS52004">
    <property type="entry name" value="KS3_2"/>
    <property type="match status" value="1"/>
</dbReference>
<dbReference type="Proteomes" id="UP000583101">
    <property type="component" value="Unassembled WGS sequence"/>
</dbReference>
<reference evidence="8 9" key="1">
    <citation type="submission" date="2020-08" db="EMBL/GenBank/DDBJ databases">
        <title>Genomic Encyclopedia of Type Strains, Phase IV (KMG-IV): sequencing the most valuable type-strain genomes for metagenomic binning, comparative biology and taxonomic classification.</title>
        <authorList>
            <person name="Goeker M."/>
        </authorList>
    </citation>
    <scope>NUCLEOTIDE SEQUENCE [LARGE SCALE GENOMIC DNA]</scope>
    <source>
        <strain evidence="8 9">DSM 100995</strain>
    </source>
</reference>
<dbReference type="InterPro" id="IPR042099">
    <property type="entry name" value="ANL_N_sf"/>
</dbReference>
<dbReference type="InterPro" id="IPR015424">
    <property type="entry name" value="PyrdxlP-dep_Trfase"/>
</dbReference>
<gene>
    <name evidence="8" type="ORF">GGR35_002055</name>
</gene>
<proteinExistence type="predicted"/>
<dbReference type="InterPro" id="IPR045851">
    <property type="entry name" value="AMP-bd_C_sf"/>
</dbReference>
<dbReference type="InterPro" id="IPR015422">
    <property type="entry name" value="PyrdxlP-dep_Trfase_small"/>
</dbReference>
<dbReference type="InterPro" id="IPR032821">
    <property type="entry name" value="PKS_assoc"/>
</dbReference>
<dbReference type="InterPro" id="IPR016039">
    <property type="entry name" value="Thiolase-like"/>
</dbReference>
<dbReference type="PROSITE" id="PS00606">
    <property type="entry name" value="KS3_1"/>
    <property type="match status" value="1"/>
</dbReference>
<dbReference type="InterPro" id="IPR014031">
    <property type="entry name" value="Ketoacyl_synth_C"/>
</dbReference>
<dbReference type="EMBL" id="JACIEG010000003">
    <property type="protein sequence ID" value="MBB3969452.1"/>
    <property type="molecule type" value="Genomic_DNA"/>
</dbReference>
<dbReference type="InterPro" id="IPR015421">
    <property type="entry name" value="PyrdxlP-dep_Trfase_major"/>
</dbReference>
<organism evidence="8 9">
    <name type="scientific">Mucilaginibacter phyllosphaerae</name>
    <dbReference type="NCBI Taxonomy" id="1812349"/>
    <lineage>
        <taxon>Bacteria</taxon>
        <taxon>Pseudomonadati</taxon>
        <taxon>Bacteroidota</taxon>
        <taxon>Sphingobacteriia</taxon>
        <taxon>Sphingobacteriales</taxon>
        <taxon>Sphingobacteriaceae</taxon>
        <taxon>Mucilaginibacter</taxon>
    </lineage>
</organism>
<feature type="domain" description="Carrier" evidence="6">
    <location>
        <begin position="533"/>
        <end position="608"/>
    </location>
</feature>
<dbReference type="SUPFAM" id="SSF55048">
    <property type="entry name" value="Probable ACP-binding domain of malonyl-CoA ACP transacylase"/>
    <property type="match status" value="1"/>
</dbReference>
<dbReference type="InterPro" id="IPR050091">
    <property type="entry name" value="PKS_NRPS_Biosynth_Enz"/>
</dbReference>
<keyword evidence="9" id="KW-1185">Reference proteome</keyword>
<feature type="compositionally biased region" description="Polar residues" evidence="5">
    <location>
        <begin position="1691"/>
        <end position="1700"/>
    </location>
</feature>
<dbReference type="SUPFAM" id="SSF47336">
    <property type="entry name" value="ACP-like"/>
    <property type="match status" value="2"/>
</dbReference>
<dbReference type="InterPro" id="IPR009081">
    <property type="entry name" value="PP-bd_ACP"/>
</dbReference>
<dbReference type="PROSITE" id="PS00012">
    <property type="entry name" value="PHOSPHOPANTETHEINE"/>
    <property type="match status" value="2"/>
</dbReference>
<dbReference type="InterPro" id="IPR016036">
    <property type="entry name" value="Malonyl_transacylase_ACP-bd"/>
</dbReference>
<dbReference type="SUPFAM" id="SSF52151">
    <property type="entry name" value="FabD/lysophospholipase-like"/>
    <property type="match status" value="1"/>
</dbReference>
<dbReference type="InterPro" id="IPR016035">
    <property type="entry name" value="Acyl_Trfase/lysoPLipase"/>
</dbReference>
<dbReference type="Gene3D" id="1.10.1200.10">
    <property type="entry name" value="ACP-like"/>
    <property type="match status" value="2"/>
</dbReference>
<dbReference type="Gene3D" id="3.40.50.12780">
    <property type="entry name" value="N-terminal domain of ligase-like"/>
    <property type="match status" value="1"/>
</dbReference>
<dbReference type="PANTHER" id="PTHR43775:SF51">
    <property type="entry name" value="INACTIVE PHENOLPHTHIOCEROL SYNTHESIS POLYKETIDE SYNTHASE TYPE I PKS1-RELATED"/>
    <property type="match status" value="1"/>
</dbReference>
<evidence type="ECO:0000259" key="7">
    <source>
        <dbReference type="PROSITE" id="PS52004"/>
    </source>
</evidence>
<dbReference type="Pfam" id="PF02801">
    <property type="entry name" value="Ketoacyl-synt_C"/>
    <property type="match status" value="1"/>
</dbReference>
<name>A0ABR6I8S9_9SPHI</name>
<keyword evidence="1" id="KW-0596">Phosphopantetheine</keyword>
<dbReference type="Gene3D" id="3.40.47.10">
    <property type="match status" value="1"/>
</dbReference>
<dbReference type="SUPFAM" id="SSF56801">
    <property type="entry name" value="Acetyl-CoA synthetase-like"/>
    <property type="match status" value="1"/>
</dbReference>
<dbReference type="CDD" id="cd00833">
    <property type="entry name" value="PKS"/>
    <property type="match status" value="1"/>
</dbReference>
<dbReference type="Gene3D" id="3.30.70.3290">
    <property type="match status" value="1"/>
</dbReference>
<dbReference type="Pfam" id="PF13193">
    <property type="entry name" value="AMP-binding_C"/>
    <property type="match status" value="1"/>
</dbReference>
<dbReference type="SMART" id="SM00823">
    <property type="entry name" value="PKS_PP"/>
    <property type="match status" value="2"/>
</dbReference>
<dbReference type="InterPro" id="IPR010071">
    <property type="entry name" value="AA_adenyl_dom"/>
</dbReference>
<feature type="domain" description="Carrier" evidence="6">
    <location>
        <begin position="1529"/>
        <end position="1607"/>
    </location>
</feature>
<dbReference type="PANTHER" id="PTHR43775">
    <property type="entry name" value="FATTY ACID SYNTHASE"/>
    <property type="match status" value="1"/>
</dbReference>
<dbReference type="Pfam" id="PF00698">
    <property type="entry name" value="Acyl_transf_1"/>
    <property type="match status" value="1"/>
</dbReference>
<dbReference type="Gene3D" id="3.90.1150.10">
    <property type="entry name" value="Aspartate Aminotransferase, domain 1"/>
    <property type="match status" value="1"/>
</dbReference>
<evidence type="ECO:0000259" key="6">
    <source>
        <dbReference type="PROSITE" id="PS50075"/>
    </source>
</evidence>
<protein>
    <submittedName>
        <fullName evidence="8">Amino acid adenylation domain-containing protein</fullName>
    </submittedName>
</protein>